<protein>
    <recommendedName>
        <fullName evidence="2">Reverse transcriptase domain-containing protein</fullName>
    </recommendedName>
</protein>
<keyword evidence="4" id="KW-1185">Reference proteome</keyword>
<reference evidence="3" key="2">
    <citation type="submission" date="2017-10" db="EMBL/GenBank/DDBJ databases">
        <title>Ladona fulva Genome sequencing and assembly.</title>
        <authorList>
            <person name="Murali S."/>
            <person name="Richards S."/>
            <person name="Bandaranaike D."/>
            <person name="Bellair M."/>
            <person name="Blankenburg K."/>
            <person name="Chao H."/>
            <person name="Dinh H."/>
            <person name="Doddapaneni H."/>
            <person name="Dugan-Rocha S."/>
            <person name="Elkadiri S."/>
            <person name="Gnanaolivu R."/>
            <person name="Hernandez B."/>
            <person name="Skinner E."/>
            <person name="Javaid M."/>
            <person name="Lee S."/>
            <person name="Li M."/>
            <person name="Ming W."/>
            <person name="Munidasa M."/>
            <person name="Muniz J."/>
            <person name="Nguyen L."/>
            <person name="Hughes D."/>
            <person name="Osuji N."/>
            <person name="Pu L.-L."/>
            <person name="Puazo M."/>
            <person name="Qu C."/>
            <person name="Quiroz J."/>
            <person name="Raj R."/>
            <person name="Weissenberger G."/>
            <person name="Xin Y."/>
            <person name="Zou X."/>
            <person name="Han Y."/>
            <person name="Worley K."/>
            <person name="Muzny D."/>
            <person name="Gibbs R."/>
        </authorList>
    </citation>
    <scope>NUCLEOTIDE SEQUENCE</scope>
    <source>
        <strain evidence="3">Sampled in the wild</strain>
    </source>
</reference>
<name>A0A8K0K1I6_LADFU</name>
<dbReference type="PROSITE" id="PS50878">
    <property type="entry name" value="RT_POL"/>
    <property type="match status" value="1"/>
</dbReference>
<dbReference type="SUPFAM" id="SSF56672">
    <property type="entry name" value="DNA/RNA polymerases"/>
    <property type="match status" value="1"/>
</dbReference>
<dbReference type="GO" id="GO:0071897">
    <property type="term" value="P:DNA biosynthetic process"/>
    <property type="evidence" value="ECO:0007669"/>
    <property type="project" value="UniProtKB-ARBA"/>
</dbReference>
<dbReference type="AlphaFoldDB" id="A0A8K0K1I6"/>
<dbReference type="Pfam" id="PF00078">
    <property type="entry name" value="RVT_1"/>
    <property type="match status" value="1"/>
</dbReference>
<feature type="coiled-coil region" evidence="1">
    <location>
        <begin position="69"/>
        <end position="103"/>
    </location>
</feature>
<evidence type="ECO:0000256" key="1">
    <source>
        <dbReference type="SAM" id="Coils"/>
    </source>
</evidence>
<evidence type="ECO:0000313" key="4">
    <source>
        <dbReference type="Proteomes" id="UP000792457"/>
    </source>
</evidence>
<dbReference type="EMBL" id="KZ308189">
    <property type="protein sequence ID" value="KAG8224248.1"/>
    <property type="molecule type" value="Genomic_DNA"/>
</dbReference>
<reference evidence="3" key="1">
    <citation type="submission" date="2013-04" db="EMBL/GenBank/DDBJ databases">
        <authorList>
            <person name="Qu J."/>
            <person name="Murali S.C."/>
            <person name="Bandaranaike D."/>
            <person name="Bellair M."/>
            <person name="Blankenburg K."/>
            <person name="Chao H."/>
            <person name="Dinh H."/>
            <person name="Doddapaneni H."/>
            <person name="Downs B."/>
            <person name="Dugan-Rocha S."/>
            <person name="Elkadiri S."/>
            <person name="Gnanaolivu R.D."/>
            <person name="Hernandez B."/>
            <person name="Javaid M."/>
            <person name="Jayaseelan J.C."/>
            <person name="Lee S."/>
            <person name="Li M."/>
            <person name="Ming W."/>
            <person name="Munidasa M."/>
            <person name="Muniz J."/>
            <person name="Nguyen L."/>
            <person name="Ongeri F."/>
            <person name="Osuji N."/>
            <person name="Pu L.-L."/>
            <person name="Puazo M."/>
            <person name="Qu C."/>
            <person name="Quiroz J."/>
            <person name="Raj R."/>
            <person name="Weissenberger G."/>
            <person name="Xin Y."/>
            <person name="Zou X."/>
            <person name="Han Y."/>
            <person name="Richards S."/>
            <person name="Worley K."/>
            <person name="Muzny D."/>
            <person name="Gibbs R."/>
        </authorList>
    </citation>
    <scope>NUCLEOTIDE SEQUENCE</scope>
    <source>
        <strain evidence="3">Sampled in the wild</strain>
    </source>
</reference>
<dbReference type="PANTHER" id="PTHR47027">
    <property type="entry name" value="REVERSE TRANSCRIPTASE DOMAIN-CONTAINING PROTEIN"/>
    <property type="match status" value="1"/>
</dbReference>
<keyword evidence="1" id="KW-0175">Coiled coil</keyword>
<accession>A0A8K0K1I6</accession>
<feature type="domain" description="Reverse transcriptase" evidence="2">
    <location>
        <begin position="1"/>
        <end position="133"/>
    </location>
</feature>
<dbReference type="OrthoDB" id="8197512at2759"/>
<evidence type="ECO:0000259" key="2">
    <source>
        <dbReference type="PROSITE" id="PS50878"/>
    </source>
</evidence>
<organism evidence="3 4">
    <name type="scientific">Ladona fulva</name>
    <name type="common">Scarce chaser dragonfly</name>
    <name type="synonym">Libellula fulva</name>
    <dbReference type="NCBI Taxonomy" id="123851"/>
    <lineage>
        <taxon>Eukaryota</taxon>
        <taxon>Metazoa</taxon>
        <taxon>Ecdysozoa</taxon>
        <taxon>Arthropoda</taxon>
        <taxon>Hexapoda</taxon>
        <taxon>Insecta</taxon>
        <taxon>Pterygota</taxon>
        <taxon>Palaeoptera</taxon>
        <taxon>Odonata</taxon>
        <taxon>Epiprocta</taxon>
        <taxon>Anisoptera</taxon>
        <taxon>Libelluloidea</taxon>
        <taxon>Libellulidae</taxon>
        <taxon>Ladona</taxon>
    </lineage>
</organism>
<comment type="caution">
    <text evidence="3">The sequence shown here is derived from an EMBL/GenBank/DDBJ whole genome shotgun (WGS) entry which is preliminary data.</text>
</comment>
<gene>
    <name evidence="3" type="ORF">J437_LFUL001627</name>
</gene>
<dbReference type="PANTHER" id="PTHR47027:SF29">
    <property type="entry name" value="C2H2-TYPE DOMAIN-CONTAINING PROTEIN"/>
    <property type="match status" value="1"/>
</dbReference>
<dbReference type="InterPro" id="IPR000477">
    <property type="entry name" value="RT_dom"/>
</dbReference>
<evidence type="ECO:0000313" key="3">
    <source>
        <dbReference type="EMBL" id="KAG8224248.1"/>
    </source>
</evidence>
<dbReference type="Proteomes" id="UP000792457">
    <property type="component" value="Unassembled WGS sequence"/>
</dbReference>
<sequence>MILKNTRCKVKIERNLTREFKINQGLRQGDMLSTVLFNVILERVMRKTQVNNLGGTLFISQNLAYADDVDMISRRLKDLEEGLERLEKEAEKVELKVNRANTQKSTTRNDNFIELNGNKYERCDKSEYLGMLVTNDNEMKEEIKARIELNKLY</sequence>
<proteinExistence type="predicted"/>
<dbReference type="InterPro" id="IPR043502">
    <property type="entry name" value="DNA/RNA_pol_sf"/>
</dbReference>